<dbReference type="InterPro" id="IPR017860">
    <property type="entry name" value="Peptidase_M22_CS"/>
</dbReference>
<dbReference type="GO" id="GO:0005737">
    <property type="term" value="C:cytoplasm"/>
    <property type="evidence" value="ECO:0007669"/>
    <property type="project" value="UniProtKB-SubCell"/>
</dbReference>
<dbReference type="GO" id="GO:0002949">
    <property type="term" value="P:tRNA threonylcarbamoyladenosine modification"/>
    <property type="evidence" value="ECO:0007669"/>
    <property type="project" value="UniProtKB-UniRule"/>
</dbReference>
<evidence type="ECO:0000256" key="4">
    <source>
        <dbReference type="ARBA" id="ARBA00022723"/>
    </source>
</evidence>
<dbReference type="PANTHER" id="PTHR11735:SF6">
    <property type="entry name" value="TRNA N6-ADENOSINE THREONYLCARBAMOYLTRANSFERASE, MITOCHONDRIAL"/>
    <property type="match status" value="1"/>
</dbReference>
<dbReference type="CDD" id="cd24133">
    <property type="entry name" value="ASKHA_NBD_TsaD_bac"/>
    <property type="match status" value="1"/>
</dbReference>
<dbReference type="EC" id="2.3.1.234" evidence="8"/>
<feature type="binding site" evidence="8">
    <location>
        <begin position="134"/>
        <end position="138"/>
    </location>
    <ligand>
        <name>substrate</name>
    </ligand>
</feature>
<evidence type="ECO:0000259" key="9">
    <source>
        <dbReference type="Pfam" id="PF00814"/>
    </source>
</evidence>
<feature type="binding site" evidence="8">
    <location>
        <position position="115"/>
    </location>
    <ligand>
        <name>Fe cation</name>
        <dbReference type="ChEBI" id="CHEBI:24875"/>
    </ligand>
</feature>
<dbReference type="Proteomes" id="UP000657177">
    <property type="component" value="Unassembled WGS sequence"/>
</dbReference>
<comment type="similarity">
    <text evidence="8">Belongs to the KAE1 / TsaD family.</text>
</comment>
<keyword evidence="11" id="KW-1185">Reference proteome</keyword>
<keyword evidence="2 8" id="KW-0808">Transferase</keyword>
<keyword evidence="6 8" id="KW-0012">Acyltransferase</keyword>
<feature type="binding site" evidence="8">
    <location>
        <position position="180"/>
    </location>
    <ligand>
        <name>substrate</name>
    </ligand>
</feature>
<evidence type="ECO:0000256" key="8">
    <source>
        <dbReference type="HAMAP-Rule" id="MF_01445"/>
    </source>
</evidence>
<dbReference type="Pfam" id="PF00814">
    <property type="entry name" value="TsaD"/>
    <property type="match status" value="1"/>
</dbReference>
<keyword evidence="3 8" id="KW-0819">tRNA processing</keyword>
<protein>
    <recommendedName>
        <fullName evidence="8">tRNA N6-adenosine threonylcarbamoyltransferase</fullName>
        <ecNumber evidence="8">2.3.1.234</ecNumber>
    </recommendedName>
    <alternativeName>
        <fullName evidence="8">N6-L-threonylcarbamoyladenine synthase</fullName>
        <shortName evidence="8">t(6)A synthase</shortName>
    </alternativeName>
    <alternativeName>
        <fullName evidence="8">t(6)A37 threonylcarbamoyladenosine biosynthesis protein TsaD</fullName>
    </alternativeName>
    <alternativeName>
        <fullName evidence="8">tRNA threonylcarbamoyladenosine biosynthesis protein TsaD</fullName>
    </alternativeName>
</protein>
<accession>A0A8J6HZ99</accession>
<dbReference type="HAMAP" id="MF_01445">
    <property type="entry name" value="TsaD"/>
    <property type="match status" value="1"/>
</dbReference>
<dbReference type="FunFam" id="3.30.420.40:FF:000012">
    <property type="entry name" value="tRNA N6-adenosine threonylcarbamoyltransferase"/>
    <property type="match status" value="1"/>
</dbReference>
<evidence type="ECO:0000313" key="11">
    <source>
        <dbReference type="Proteomes" id="UP000657177"/>
    </source>
</evidence>
<comment type="caution">
    <text evidence="10">The sequence shown here is derived from an EMBL/GenBank/DDBJ whole genome shotgun (WGS) entry which is preliminary data.</text>
</comment>
<feature type="binding site" evidence="8">
    <location>
        <position position="111"/>
    </location>
    <ligand>
        <name>Fe cation</name>
        <dbReference type="ChEBI" id="CHEBI:24875"/>
    </ligand>
</feature>
<evidence type="ECO:0000256" key="5">
    <source>
        <dbReference type="ARBA" id="ARBA00023004"/>
    </source>
</evidence>
<dbReference type="RefSeq" id="WP_181339085.1">
    <property type="nucleotide sequence ID" value="NZ_JAAKDE010000006.1"/>
</dbReference>
<comment type="cofactor">
    <cofactor evidence="8">
        <name>Fe(2+)</name>
        <dbReference type="ChEBI" id="CHEBI:29033"/>
    </cofactor>
    <text evidence="8">Binds 1 Fe(2+) ion per subunit.</text>
</comment>
<proteinExistence type="inferred from homology"/>
<dbReference type="InterPro" id="IPR000905">
    <property type="entry name" value="Gcp-like_dom"/>
</dbReference>
<dbReference type="Gene3D" id="3.30.420.40">
    <property type="match status" value="2"/>
</dbReference>
<comment type="subcellular location">
    <subcellularLocation>
        <location evidence="8">Cytoplasm</location>
    </subcellularLocation>
</comment>
<feature type="binding site" evidence="8">
    <location>
        <position position="184"/>
    </location>
    <ligand>
        <name>substrate</name>
    </ligand>
</feature>
<name>A0A8J6HZ99_9FIRM</name>
<dbReference type="PANTHER" id="PTHR11735">
    <property type="entry name" value="TRNA N6-ADENOSINE THREONYLCARBAMOYLTRANSFERASE"/>
    <property type="match status" value="1"/>
</dbReference>
<dbReference type="PRINTS" id="PR00789">
    <property type="entry name" value="OSIALOPTASE"/>
</dbReference>
<dbReference type="InterPro" id="IPR017861">
    <property type="entry name" value="KAE1/TsaD"/>
</dbReference>
<dbReference type="PROSITE" id="PS01016">
    <property type="entry name" value="GLYCOPROTEASE"/>
    <property type="match status" value="1"/>
</dbReference>
<reference evidence="10" key="1">
    <citation type="submission" date="2020-06" db="EMBL/GenBank/DDBJ databases">
        <title>Novel chitinolytic bacterium.</title>
        <authorList>
            <person name="Ungkulpasvich U."/>
            <person name="Kosugi A."/>
            <person name="Uke A."/>
        </authorList>
    </citation>
    <scope>NUCLEOTIDE SEQUENCE</scope>
    <source>
        <strain evidence="10">UUS1-1</strain>
    </source>
</reference>
<evidence type="ECO:0000256" key="1">
    <source>
        <dbReference type="ARBA" id="ARBA00022490"/>
    </source>
</evidence>
<feature type="domain" description="Gcp-like" evidence="9">
    <location>
        <begin position="24"/>
        <end position="307"/>
    </location>
</feature>
<keyword evidence="5 8" id="KW-0408">Iron</keyword>
<comment type="function">
    <text evidence="8">Required for the formation of a threonylcarbamoyl group on adenosine at position 37 (t(6)A37) in tRNAs that read codons beginning with adenine. Is involved in the transfer of the threonylcarbamoyl moiety of threonylcarbamoyl-AMP (TC-AMP) to the N6 group of A37, together with TsaE and TsaB. TsaD likely plays a direct catalytic role in this reaction.</text>
</comment>
<evidence type="ECO:0000256" key="2">
    <source>
        <dbReference type="ARBA" id="ARBA00022679"/>
    </source>
</evidence>
<feature type="binding site" evidence="8">
    <location>
        <position position="273"/>
    </location>
    <ligand>
        <name>substrate</name>
    </ligand>
</feature>
<evidence type="ECO:0000256" key="6">
    <source>
        <dbReference type="ARBA" id="ARBA00023315"/>
    </source>
</evidence>
<keyword evidence="1 8" id="KW-0963">Cytoplasm</keyword>
<evidence type="ECO:0000256" key="3">
    <source>
        <dbReference type="ARBA" id="ARBA00022694"/>
    </source>
</evidence>
<dbReference type="FunFam" id="3.30.420.40:FF:000040">
    <property type="entry name" value="tRNA N6-adenosine threonylcarbamoyltransferase"/>
    <property type="match status" value="1"/>
</dbReference>
<dbReference type="InterPro" id="IPR022450">
    <property type="entry name" value="TsaD"/>
</dbReference>
<feature type="binding site" evidence="8">
    <location>
        <position position="167"/>
    </location>
    <ligand>
        <name>substrate</name>
    </ligand>
</feature>
<gene>
    <name evidence="8 10" type="primary">tsaD</name>
    <name evidence="10" type="ORF">G5B42_03615</name>
</gene>
<dbReference type="EMBL" id="JAAKDE010000006">
    <property type="protein sequence ID" value="MBA2132630.1"/>
    <property type="molecule type" value="Genomic_DNA"/>
</dbReference>
<feature type="binding site" evidence="8">
    <location>
        <position position="301"/>
    </location>
    <ligand>
        <name>Fe cation</name>
        <dbReference type="ChEBI" id="CHEBI:24875"/>
    </ligand>
</feature>
<dbReference type="InterPro" id="IPR043129">
    <property type="entry name" value="ATPase_NBD"/>
</dbReference>
<organism evidence="10 11">
    <name type="scientific">Capillibacterium thermochitinicola</name>
    <dbReference type="NCBI Taxonomy" id="2699427"/>
    <lineage>
        <taxon>Bacteria</taxon>
        <taxon>Bacillati</taxon>
        <taxon>Bacillota</taxon>
        <taxon>Capillibacterium</taxon>
    </lineage>
</organism>
<dbReference type="NCBIfam" id="TIGR00329">
    <property type="entry name" value="gcp_kae1"/>
    <property type="match status" value="1"/>
</dbReference>
<dbReference type="AlphaFoldDB" id="A0A8J6HZ99"/>
<sequence>MLCLGVETSCDETAVAVVEDGRRIRSNLIWSQIDKHQKFGGVVPELAARCHLEVISRLTAEALEQAAVAPEEIDLVAATYGPGLIGGLLVGLSMAKALSLAWQVPFVGVNHVEGHIYANFLAHPDLEPPLLCLTVSGGHTQLVLMPEHGHYELLGQTRDDAAGEAFDKVARVLSLGYPGGPHLDRLAQTGRPTLMLVQHDALAGTYDFSFSGLKTAVVNLVHNLKQKGEPVPAADVAASFQRQVVSILLDRAFRALAATKVKTLVLSGGVAANSELRTRFAAEAEARGVKLYYPPLSLCTDNAAMIAACGYFQWLRKGASPLALAANPRLRFEPPLVGAGKNNP</sequence>
<dbReference type="NCBIfam" id="TIGR03723">
    <property type="entry name" value="T6A_TsaD_YgjD"/>
    <property type="match status" value="1"/>
</dbReference>
<keyword evidence="4 8" id="KW-0479">Metal-binding</keyword>
<dbReference type="GO" id="GO:0061711">
    <property type="term" value="F:tRNA N(6)-L-threonylcarbamoyladenine synthase activity"/>
    <property type="evidence" value="ECO:0007669"/>
    <property type="project" value="UniProtKB-EC"/>
</dbReference>
<dbReference type="SUPFAM" id="SSF53067">
    <property type="entry name" value="Actin-like ATPase domain"/>
    <property type="match status" value="2"/>
</dbReference>
<dbReference type="GO" id="GO:0005506">
    <property type="term" value="F:iron ion binding"/>
    <property type="evidence" value="ECO:0007669"/>
    <property type="project" value="UniProtKB-UniRule"/>
</dbReference>
<comment type="catalytic activity">
    <reaction evidence="7 8">
        <text>L-threonylcarbamoyladenylate + adenosine(37) in tRNA = N(6)-L-threonylcarbamoyladenosine(37) in tRNA + AMP + H(+)</text>
        <dbReference type="Rhea" id="RHEA:37059"/>
        <dbReference type="Rhea" id="RHEA-COMP:10162"/>
        <dbReference type="Rhea" id="RHEA-COMP:10163"/>
        <dbReference type="ChEBI" id="CHEBI:15378"/>
        <dbReference type="ChEBI" id="CHEBI:73682"/>
        <dbReference type="ChEBI" id="CHEBI:74411"/>
        <dbReference type="ChEBI" id="CHEBI:74418"/>
        <dbReference type="ChEBI" id="CHEBI:456215"/>
        <dbReference type="EC" id="2.3.1.234"/>
    </reaction>
</comment>
<evidence type="ECO:0000256" key="7">
    <source>
        <dbReference type="ARBA" id="ARBA00048117"/>
    </source>
</evidence>
<evidence type="ECO:0000313" key="10">
    <source>
        <dbReference type="EMBL" id="MBA2132630.1"/>
    </source>
</evidence>